<sequence length="431" mass="46724">MIDTNDISRRNLLRGTALLAAGGAFSGLPFGKSVFAQTPQKWAHVEALIARYVSSGKVANIVAALGREQQATQFYAQGTDSLRGVRPSDQNSIYRIYSMTKPVTGMAAMILVDEGLMGLDQPISDFLPKFRKMQVQKVYDGPITPDNLEPAIRPVTIRHLLTHTAGLGYSIVQQGPISKAYTQNGLIPGQVTKLDLSQIFGGKPVTSLSAFADRLAEMPLVYQPGTRWSYSVGLDLMGRIIEIVSGQPFEEFLQQRIFDPCSMADSGFIVPQEKLTRLTTNYLVMDGVLLPIDGPSNSVYAEKPAFPFGGAGMVSTPRDYDRFLQMLGGEGVIDGRRVMTRSAVQLGTSDLFPDTLSPSDPFAQNYGFGAGGRVGKGSQAGVFGWTGAAGTIGFVDMKRGLRHSLYTQYMPSFAYPLTEEFSQAVTTDLAV</sequence>
<dbReference type="InterPro" id="IPR050789">
    <property type="entry name" value="Diverse_Enzym_Activities"/>
</dbReference>
<gene>
    <name evidence="2" type="ORF">GRI39_00520</name>
</gene>
<dbReference type="SUPFAM" id="SSF56601">
    <property type="entry name" value="beta-lactamase/transpeptidase-like"/>
    <property type="match status" value="1"/>
</dbReference>
<organism evidence="2 3">
    <name type="scientific">Altericroceibacterium indicum</name>
    <dbReference type="NCBI Taxonomy" id="374177"/>
    <lineage>
        <taxon>Bacteria</taxon>
        <taxon>Pseudomonadati</taxon>
        <taxon>Pseudomonadota</taxon>
        <taxon>Alphaproteobacteria</taxon>
        <taxon>Sphingomonadales</taxon>
        <taxon>Erythrobacteraceae</taxon>
        <taxon>Altericroceibacterium</taxon>
    </lineage>
</organism>
<dbReference type="InterPro" id="IPR001466">
    <property type="entry name" value="Beta-lactam-related"/>
</dbReference>
<keyword evidence="2" id="KW-0378">Hydrolase</keyword>
<keyword evidence="3" id="KW-1185">Reference proteome</keyword>
<dbReference type="OrthoDB" id="9808046at2"/>
<dbReference type="InterPro" id="IPR012338">
    <property type="entry name" value="Beta-lactam/transpept-like"/>
</dbReference>
<dbReference type="EMBL" id="WTYQ01000001">
    <property type="protein sequence ID" value="MXP24534.1"/>
    <property type="molecule type" value="Genomic_DNA"/>
</dbReference>
<reference evidence="2 3" key="1">
    <citation type="submission" date="2019-12" db="EMBL/GenBank/DDBJ databases">
        <title>Genomic-based taxomic classification of the family Erythrobacteraceae.</title>
        <authorList>
            <person name="Xu L."/>
        </authorList>
    </citation>
    <scope>NUCLEOTIDE SEQUENCE [LARGE SCALE GENOMIC DNA]</scope>
    <source>
        <strain evidence="2 3">DSM 18604</strain>
    </source>
</reference>
<dbReference type="AlphaFoldDB" id="A0A845A471"/>
<dbReference type="PANTHER" id="PTHR43283">
    <property type="entry name" value="BETA-LACTAMASE-RELATED"/>
    <property type="match status" value="1"/>
</dbReference>
<dbReference type="Pfam" id="PF00144">
    <property type="entry name" value="Beta-lactamase"/>
    <property type="match status" value="1"/>
</dbReference>
<dbReference type="InterPro" id="IPR006311">
    <property type="entry name" value="TAT_signal"/>
</dbReference>
<accession>A0A845A471</accession>
<comment type="caution">
    <text evidence="2">The sequence shown here is derived from an EMBL/GenBank/DDBJ whole genome shotgun (WGS) entry which is preliminary data.</text>
</comment>
<dbReference type="Gene3D" id="3.40.710.10">
    <property type="entry name" value="DD-peptidase/beta-lactamase superfamily"/>
    <property type="match status" value="1"/>
</dbReference>
<proteinExistence type="predicted"/>
<dbReference type="PANTHER" id="PTHR43283:SF3">
    <property type="entry name" value="BETA-LACTAMASE FAMILY PROTEIN (AFU_ORTHOLOGUE AFUA_5G07500)"/>
    <property type="match status" value="1"/>
</dbReference>
<evidence type="ECO:0000313" key="2">
    <source>
        <dbReference type="EMBL" id="MXP24534.1"/>
    </source>
</evidence>
<dbReference type="GO" id="GO:0016787">
    <property type="term" value="F:hydrolase activity"/>
    <property type="evidence" value="ECO:0007669"/>
    <property type="project" value="UniProtKB-KW"/>
</dbReference>
<dbReference type="RefSeq" id="WP_160738542.1">
    <property type="nucleotide sequence ID" value="NZ_WTYQ01000001.1"/>
</dbReference>
<dbReference type="Proteomes" id="UP000460561">
    <property type="component" value="Unassembled WGS sequence"/>
</dbReference>
<protein>
    <submittedName>
        <fullName evidence="2">Serine hydrolase</fullName>
    </submittedName>
</protein>
<dbReference type="PROSITE" id="PS51318">
    <property type="entry name" value="TAT"/>
    <property type="match status" value="1"/>
</dbReference>
<name>A0A845A471_9SPHN</name>
<evidence type="ECO:0000313" key="3">
    <source>
        <dbReference type="Proteomes" id="UP000460561"/>
    </source>
</evidence>
<feature type="domain" description="Beta-lactamase-related" evidence="1">
    <location>
        <begin position="46"/>
        <end position="412"/>
    </location>
</feature>
<evidence type="ECO:0000259" key="1">
    <source>
        <dbReference type="Pfam" id="PF00144"/>
    </source>
</evidence>